<evidence type="ECO:0000313" key="2">
    <source>
        <dbReference type="Proteomes" id="UP000421408"/>
    </source>
</evidence>
<reference evidence="2" key="1">
    <citation type="submission" date="2019-09" db="EMBL/GenBank/DDBJ databases">
        <title>Distinct polysaccharide growth profiles of human intestinal Prevotella copri isolates.</title>
        <authorList>
            <person name="Fehlner-Peach H."/>
            <person name="Magnabosco C."/>
            <person name="Raghavan V."/>
            <person name="Scher J.U."/>
            <person name="Tett A."/>
            <person name="Cox L.M."/>
            <person name="Gottsegen C."/>
            <person name="Watters A."/>
            <person name="Wiltshire- Gordon J.D."/>
            <person name="Segata N."/>
            <person name="Bonneau R."/>
            <person name="Littman D.R."/>
        </authorList>
    </citation>
    <scope>NUCLEOTIDE SEQUENCE [LARGE SCALE GENOMIC DNA]</scope>
    <source>
        <strain evidence="2">iAA108</strain>
    </source>
</reference>
<name>A0AA90ZVV0_9BACT</name>
<organism evidence="1 2">
    <name type="scientific">Segatella copri</name>
    <dbReference type="NCBI Taxonomy" id="165179"/>
    <lineage>
        <taxon>Bacteria</taxon>
        <taxon>Pseudomonadati</taxon>
        <taxon>Bacteroidota</taxon>
        <taxon>Bacteroidia</taxon>
        <taxon>Bacteroidales</taxon>
        <taxon>Prevotellaceae</taxon>
        <taxon>Segatella</taxon>
    </lineage>
</organism>
<sequence>MGTSQSLNLKTTPNWSSAKKAMTTIVRHRNEVTQPMVRNFLRQLSRAIITDSHGSYGRAGGRVARNFIGAISSVKNGSLQSYIAQLEPDANYAQLTVRDVIVQLAKHLSNPNAEHDHSTLDEIAARAAFENLLQQIFSEVETAEDIEQILKDATEDQIEGWMIEFQLNYIMELNGVLFDSYIFSKDAEPDQVCREIRDFVRAAINEACLDNMHHVNFETEEGKQFIETLTQQILEIWSQE</sequence>
<dbReference type="RefSeq" id="WP_153118677.1">
    <property type="nucleotide sequence ID" value="NZ_JBALKB010000001.1"/>
</dbReference>
<protein>
    <submittedName>
        <fullName evidence="1">Uncharacterized protein</fullName>
    </submittedName>
</protein>
<evidence type="ECO:0000313" key="1">
    <source>
        <dbReference type="EMBL" id="MQN83564.1"/>
    </source>
</evidence>
<dbReference type="EMBL" id="VZCC01000033">
    <property type="protein sequence ID" value="MQN83564.1"/>
    <property type="molecule type" value="Genomic_DNA"/>
</dbReference>
<comment type="caution">
    <text evidence="1">The sequence shown here is derived from an EMBL/GenBank/DDBJ whole genome shotgun (WGS) entry which is preliminary data.</text>
</comment>
<gene>
    <name evidence="1" type="ORF">F7D74_06120</name>
</gene>
<proteinExistence type="predicted"/>
<accession>A0AA90ZVV0</accession>
<dbReference type="AlphaFoldDB" id="A0AA90ZVV0"/>
<dbReference type="Proteomes" id="UP000421408">
    <property type="component" value="Unassembled WGS sequence"/>
</dbReference>